<feature type="domain" description="Cytidyltransferase-like" evidence="3">
    <location>
        <begin position="11"/>
        <end position="72"/>
    </location>
</feature>
<evidence type="ECO:0000259" key="3">
    <source>
        <dbReference type="Pfam" id="PF01467"/>
    </source>
</evidence>
<accession>A0A075FX11</accession>
<dbReference type="Pfam" id="PF01467">
    <property type="entry name" value="CTP_transf_like"/>
    <property type="match status" value="1"/>
</dbReference>
<dbReference type="EMBL" id="KF900463">
    <property type="protein sequence ID" value="AIE95863.1"/>
    <property type="molecule type" value="Genomic_DNA"/>
</dbReference>
<dbReference type="SUPFAM" id="SSF52374">
    <property type="entry name" value="Nucleotidylyl transferase"/>
    <property type="match status" value="1"/>
</dbReference>
<reference evidence="4" key="1">
    <citation type="journal article" date="2014" name="Genome Biol. Evol.">
        <title>Pangenome evidence for extensive interdomain horizontal transfer affecting lineage core and shell genes in uncultured planktonic thaumarchaeota and euryarchaeota.</title>
        <authorList>
            <person name="Deschamps P."/>
            <person name="Zivanovic Y."/>
            <person name="Moreira D."/>
            <person name="Rodriguez-Valera F."/>
            <person name="Lopez-Garcia P."/>
        </authorList>
    </citation>
    <scope>NUCLEOTIDE SEQUENCE</scope>
</reference>
<keyword evidence="2 4" id="KW-0548">Nucleotidyltransferase</keyword>
<protein>
    <submittedName>
        <fullName evidence="4">Nicotinamide mononucleotide adenylyltransferase</fullName>
    </submittedName>
</protein>
<name>A0A075FX11_9ARCH</name>
<evidence type="ECO:0000313" key="4">
    <source>
        <dbReference type="EMBL" id="AIE95863.1"/>
    </source>
</evidence>
<dbReference type="AlphaFoldDB" id="A0A075FX11"/>
<organism evidence="4">
    <name type="scientific">uncultured marine thaumarchaeote AD1000_70_G10</name>
    <dbReference type="NCBI Taxonomy" id="1455934"/>
    <lineage>
        <taxon>Archaea</taxon>
        <taxon>Nitrososphaerota</taxon>
        <taxon>environmental samples</taxon>
    </lineage>
</organism>
<keyword evidence="1 4" id="KW-0808">Transferase</keyword>
<dbReference type="NCBIfam" id="TIGR00125">
    <property type="entry name" value="cyt_tran_rel"/>
    <property type="match status" value="1"/>
</dbReference>
<evidence type="ECO:0000256" key="1">
    <source>
        <dbReference type="ARBA" id="ARBA00022679"/>
    </source>
</evidence>
<dbReference type="PANTHER" id="PTHR21342">
    <property type="entry name" value="PHOSPHOPANTETHEINE ADENYLYLTRANSFERASE"/>
    <property type="match status" value="1"/>
</dbReference>
<sequence length="80" mass="9275">MTRIRDMKVGILIGRFQPLHKGHVNAIEFARDNSERLFVIVGSAEKSNQERNPFSFEERKRMIGLALKGKNYKIIFLLCP</sequence>
<dbReference type="GO" id="GO:0016779">
    <property type="term" value="F:nucleotidyltransferase activity"/>
    <property type="evidence" value="ECO:0007669"/>
    <property type="project" value="UniProtKB-KW"/>
</dbReference>
<dbReference type="InterPro" id="IPR014729">
    <property type="entry name" value="Rossmann-like_a/b/a_fold"/>
</dbReference>
<dbReference type="Gene3D" id="3.40.50.620">
    <property type="entry name" value="HUPs"/>
    <property type="match status" value="1"/>
</dbReference>
<dbReference type="InterPro" id="IPR004821">
    <property type="entry name" value="Cyt_trans-like"/>
</dbReference>
<evidence type="ECO:0000256" key="2">
    <source>
        <dbReference type="ARBA" id="ARBA00022695"/>
    </source>
</evidence>
<proteinExistence type="predicted"/>
<dbReference type="PANTHER" id="PTHR21342:SF0">
    <property type="entry name" value="BIFUNCTIONAL NMN ADENYLYLTRANSFERASE_NUDIX HYDROLASE"/>
    <property type="match status" value="1"/>
</dbReference>